<evidence type="ECO:0000256" key="4">
    <source>
        <dbReference type="ARBA" id="ARBA00022723"/>
    </source>
</evidence>
<keyword evidence="3" id="KW-1029">Fimbrium biogenesis</keyword>
<keyword evidence="7" id="KW-0732">Signal</keyword>
<evidence type="ECO:0000256" key="7">
    <source>
        <dbReference type="SAM" id="SignalP"/>
    </source>
</evidence>
<dbReference type="GO" id="GO:0009289">
    <property type="term" value="C:pilus"/>
    <property type="evidence" value="ECO:0007669"/>
    <property type="project" value="UniProtKB-SubCell"/>
</dbReference>
<dbReference type="GO" id="GO:0046872">
    <property type="term" value="F:metal ion binding"/>
    <property type="evidence" value="ECO:0007669"/>
    <property type="project" value="UniProtKB-KW"/>
</dbReference>
<feature type="signal peptide" evidence="7">
    <location>
        <begin position="1"/>
        <end position="22"/>
    </location>
</feature>
<comment type="similarity">
    <text evidence="2">Belongs to the PilY1 family.</text>
</comment>
<dbReference type="SUPFAM" id="SSF50998">
    <property type="entry name" value="Quinoprotein alcohol dehydrogenase-like"/>
    <property type="match status" value="1"/>
</dbReference>
<evidence type="ECO:0000256" key="3">
    <source>
        <dbReference type="ARBA" id="ARBA00022558"/>
    </source>
</evidence>
<name>A0A4Y9SC46_9BURK</name>
<keyword evidence="6" id="KW-0281">Fimbrium</keyword>
<dbReference type="Proteomes" id="UP000298438">
    <property type="component" value="Unassembled WGS sequence"/>
</dbReference>
<dbReference type="RefSeq" id="WP_135207802.1">
    <property type="nucleotide sequence ID" value="NZ_SPVF01000173.1"/>
</dbReference>
<protein>
    <recommendedName>
        <fullName evidence="8">PilY1 beta-propeller domain-containing protein</fullName>
    </recommendedName>
</protein>
<dbReference type="EMBL" id="SPVF01000173">
    <property type="protein sequence ID" value="TFW17866.1"/>
    <property type="molecule type" value="Genomic_DNA"/>
</dbReference>
<dbReference type="InterPro" id="IPR008707">
    <property type="entry name" value="B-propeller_PilY1"/>
</dbReference>
<comment type="subcellular location">
    <subcellularLocation>
        <location evidence="1">Fimbrium</location>
    </subcellularLocation>
</comment>
<proteinExistence type="inferred from homology"/>
<sequence>MNSRISTLILALTALLAGVSQAATTNIAQVPLLNISGTGSVKPNIMLLFDNSGSMARLYTPDHIGLSGNSKSCRVRDVSYGSYAACTNGMPPFNAPDFNRQYYNPAITYTPPVYYDGSSYPNMDSAATTTWTKVPTDKFGKDSINMLNNSESLTDLTRFPDKQWCKPNTTDCKTNDVTYTYPNNDYYSQSATTSAPYYYKINVVEYCTDVNMRSCKVVSVGAPAPDGYPIPAKVRWCNSSALTNCQAKYARGSYEYPRFGNTTNTYNSFGTITIGASSSSGSMSISSVSVRENGTTDVVITNGAVTAPSGTTVTSSQKALADALAQSIVAKTGLTNQYTACVRTPVNGATDCDSLGITLYADNVVAVVPLSCAAGAAKSTCQLVFDSSRENWTISAVTPSVQTAPAYPPTSIIKVSGSASNSKNAAPSISNMTANGSTAMWSSALSLAKGASAGTVATAIAGKALTSTAGNSYAVYAGGNAVSTACKVNTSNTVCVVDKRTGATAISLAMGSVTDGGSLGFSITNYPATAPVNDAIPVTTQPIAAGAPVFVRVDIRSGRTYPRDPNRTDCANASVCTYEEEMTNFANWYAYYKTRNQMMKTAVGLAFRPLDGNYRVGIVNLSDGGLLSPPASSFKVPKDFTGTNRSNWYSWLYAMDTGGGTPLRPALDNVGKMYKNIAPFNYAAGSEVVAYPCQQNFTFVTTDGYWNGGDVLDGTDSHGDPLPTNISQNIDKAANPALFCTLESGCVDPASQTERSLADIALYWYNGGSNTPGASLREGLEDRSSAVGAVPAGPGENTRLHMNTYTLGLGVDGVMNYEPNYDTAPKPGGDFSNLINRVASGCPWNNNGPYVWPDPDFSSTDANLGVPSRVDDLWHAAINGHGKYFSAADPTDVVAGLNAALNNIKIKQGAAAAAATSTPNISQQDNDIFSDTFTTVKWYGELTDKKIDTVTGIVGDSVLWSTTTTLGTKVAAATDSRVIKMRNASGGGLKDFSYDAMSTLEKSWFDNKCTLWSQCTILTPTEKTSANSGANLVNWLRGQQQYANDRVFRAYTTTSTENGDTIPIVLGDIASAKPAYLREPRKGYTTAGYSQFKVDKASRAATVFTAANDGMLHAFRASDGVELWAYVPRITMRKLYAQANTSYGTNHQFTVDGSPELGDVKIDGVWKTVLVAGLNAGGRGYYALDVTDPANPVSLWEICADPAVCASADERYKDIGLSFGNPQFGLWKDGAGVEHWVVMFASGYNNVPGVDGVSYGDGGAYLYVVDVKTGAILDRLAAGSASTTTPPGLAKITAITANPNTDPLITFVYGGDNQGRMWRFDFTRQPTTVTKMGDAGSAQPITTRPEVTQCQVDYKDADGNVTSSVAQKVVLFGTGRLLDVPDVANTDVQSVYALKDTDTTITGWRASSTMVEQTLTPTVTAGVSGPPWKISNNPVDLSTKAGWFVDLDQNTGERVNLDPKVVSGTLNVVTNIPSSSSACLVGGTSNVYALNVCTGSYLQSDQIAGNVLSNTSGAVGFIIVRLPSGALKMITTTADGKTITSGVTAANALPTRRVGWRRVRN</sequence>
<evidence type="ECO:0000259" key="8">
    <source>
        <dbReference type="Pfam" id="PF05567"/>
    </source>
</evidence>
<evidence type="ECO:0000256" key="6">
    <source>
        <dbReference type="ARBA" id="ARBA00023263"/>
    </source>
</evidence>
<evidence type="ECO:0000313" key="9">
    <source>
        <dbReference type="EMBL" id="TFW17866.1"/>
    </source>
</evidence>
<organism evidence="9 10">
    <name type="scientific">Zemynaea arenosa</name>
    <dbReference type="NCBI Taxonomy" id="2561931"/>
    <lineage>
        <taxon>Bacteria</taxon>
        <taxon>Pseudomonadati</taxon>
        <taxon>Pseudomonadota</taxon>
        <taxon>Betaproteobacteria</taxon>
        <taxon>Burkholderiales</taxon>
        <taxon>Oxalobacteraceae</taxon>
        <taxon>Telluria group</taxon>
        <taxon>Zemynaea</taxon>
    </lineage>
</organism>
<evidence type="ECO:0000256" key="2">
    <source>
        <dbReference type="ARBA" id="ARBA00008387"/>
    </source>
</evidence>
<comment type="caution">
    <text evidence="9">The sequence shown here is derived from an EMBL/GenBank/DDBJ whole genome shotgun (WGS) entry which is preliminary data.</text>
</comment>
<evidence type="ECO:0000313" key="10">
    <source>
        <dbReference type="Proteomes" id="UP000298438"/>
    </source>
</evidence>
<accession>A0A4Y9SC46</accession>
<gene>
    <name evidence="9" type="ORF">E4L96_13780</name>
</gene>
<evidence type="ECO:0000256" key="1">
    <source>
        <dbReference type="ARBA" id="ARBA00004561"/>
    </source>
</evidence>
<dbReference type="SUPFAM" id="SSF53300">
    <property type="entry name" value="vWA-like"/>
    <property type="match status" value="1"/>
</dbReference>
<dbReference type="Pfam" id="PF05567">
    <property type="entry name" value="T4P_PilY1"/>
    <property type="match status" value="1"/>
</dbReference>
<feature type="domain" description="PilY1 beta-propeller" evidence="8">
    <location>
        <begin position="1076"/>
        <end position="1400"/>
    </location>
</feature>
<keyword evidence="5" id="KW-0106">Calcium</keyword>
<keyword evidence="10" id="KW-1185">Reference proteome</keyword>
<dbReference type="OrthoDB" id="7156875at2"/>
<keyword evidence="4" id="KW-0479">Metal-binding</keyword>
<dbReference type="InterPro" id="IPR036465">
    <property type="entry name" value="vWFA_dom_sf"/>
</dbReference>
<reference evidence="9 10" key="1">
    <citation type="submission" date="2019-03" db="EMBL/GenBank/DDBJ databases">
        <title>Draft Genome Sequence of Massilia arenosa sp. nov., a Novel Massilia Species Isolated from a Sandy-loam Maize Soil.</title>
        <authorList>
            <person name="Raths R."/>
            <person name="Peta V."/>
            <person name="Bucking H."/>
        </authorList>
    </citation>
    <scope>NUCLEOTIDE SEQUENCE [LARGE SCALE GENOMIC DNA]</scope>
    <source>
        <strain evidence="9 10">MC02</strain>
    </source>
</reference>
<dbReference type="InterPro" id="IPR011047">
    <property type="entry name" value="Quinoprotein_ADH-like_sf"/>
</dbReference>
<evidence type="ECO:0000256" key="5">
    <source>
        <dbReference type="ARBA" id="ARBA00022837"/>
    </source>
</evidence>
<feature type="chain" id="PRO_5021420389" description="PilY1 beta-propeller domain-containing protein" evidence="7">
    <location>
        <begin position="23"/>
        <end position="1561"/>
    </location>
</feature>